<dbReference type="PANTHER" id="PTHR19411">
    <property type="entry name" value="PROTEIN BUD31-RELATED"/>
    <property type="match status" value="1"/>
</dbReference>
<dbReference type="GO" id="GO:0005681">
    <property type="term" value="C:spliceosomal complex"/>
    <property type="evidence" value="ECO:0007669"/>
    <property type="project" value="TreeGrafter"/>
</dbReference>
<dbReference type="Pfam" id="PF01125">
    <property type="entry name" value="BUD31"/>
    <property type="match status" value="1"/>
</dbReference>
<evidence type="ECO:0000256" key="3">
    <source>
        <dbReference type="ARBA" id="ARBA00023242"/>
    </source>
</evidence>
<evidence type="ECO:0008006" key="6">
    <source>
        <dbReference type="Google" id="ProtNLM"/>
    </source>
</evidence>
<evidence type="ECO:0000256" key="2">
    <source>
        <dbReference type="ARBA" id="ARBA00005287"/>
    </source>
</evidence>
<proteinExistence type="inferred from homology"/>
<evidence type="ECO:0000313" key="5">
    <source>
        <dbReference type="Proteomes" id="UP001306508"/>
    </source>
</evidence>
<dbReference type="PRINTS" id="PR00322">
    <property type="entry name" value="G10"/>
</dbReference>
<comment type="similarity">
    <text evidence="2">Belongs to the BUD31 (G10) family.</text>
</comment>
<reference evidence="5" key="1">
    <citation type="submission" date="2023-07" db="EMBL/GenBank/DDBJ databases">
        <title>A draft genome of Kazachstania heterogenica Y-27499.</title>
        <authorList>
            <person name="Donic C."/>
            <person name="Kralova J.S."/>
            <person name="Fidel L."/>
            <person name="Ben-Dor S."/>
            <person name="Jung S."/>
        </authorList>
    </citation>
    <scope>NUCLEOTIDE SEQUENCE [LARGE SCALE GENOMIC DNA]</scope>
    <source>
        <strain evidence="5">Y27499</strain>
    </source>
</reference>
<evidence type="ECO:0000256" key="1">
    <source>
        <dbReference type="ARBA" id="ARBA00004123"/>
    </source>
</evidence>
<dbReference type="Proteomes" id="UP001306508">
    <property type="component" value="Unassembled WGS sequence"/>
</dbReference>
<dbReference type="GO" id="GO:0000398">
    <property type="term" value="P:mRNA splicing, via spliceosome"/>
    <property type="evidence" value="ECO:0007669"/>
    <property type="project" value="TreeGrafter"/>
</dbReference>
<keyword evidence="5" id="KW-1185">Reference proteome</keyword>
<dbReference type="PANTHER" id="PTHR19411:SF0">
    <property type="entry name" value="PROTEIN BUD31 HOMOLOG"/>
    <property type="match status" value="1"/>
</dbReference>
<comment type="caution">
    <text evidence="4">The sequence shown here is derived from an EMBL/GenBank/DDBJ whole genome shotgun (WGS) entry which is preliminary data.</text>
</comment>
<dbReference type="InterPro" id="IPR018230">
    <property type="entry name" value="BUD31/G10-rel_CS"/>
</dbReference>
<keyword evidence="3" id="KW-0539">Nucleus</keyword>
<gene>
    <name evidence="4" type="ORF">RI543_000960</name>
</gene>
<sequence length="157" mass="18632">MSSIKSVKNAPKGFNKISPILYEFERRLKEVERYKESNSKLSVKARESIWKIIQINHERSLYVYKLYYRRKLISRELYLYLIKHKYCDKHLIAKWKKQGYEKLCCLLCIQSDETTHGKTCICRVPRTQLELEAEKKGTEVKFKQCIHCGCRGCASTD</sequence>
<accession>A0AAN7W5P8</accession>
<evidence type="ECO:0000313" key="4">
    <source>
        <dbReference type="EMBL" id="KAK5781774.1"/>
    </source>
</evidence>
<dbReference type="EMBL" id="JAWIZZ010000031">
    <property type="protein sequence ID" value="KAK5781774.1"/>
    <property type="molecule type" value="Genomic_DNA"/>
</dbReference>
<organism evidence="4 5">
    <name type="scientific">Arxiozyma heterogenica</name>
    <dbReference type="NCBI Taxonomy" id="278026"/>
    <lineage>
        <taxon>Eukaryota</taxon>
        <taxon>Fungi</taxon>
        <taxon>Dikarya</taxon>
        <taxon>Ascomycota</taxon>
        <taxon>Saccharomycotina</taxon>
        <taxon>Saccharomycetes</taxon>
        <taxon>Saccharomycetales</taxon>
        <taxon>Saccharomycetaceae</taxon>
        <taxon>Arxiozyma</taxon>
    </lineage>
</organism>
<comment type="subcellular location">
    <subcellularLocation>
        <location evidence="1">Nucleus</location>
    </subcellularLocation>
</comment>
<name>A0AAN7W5P8_9SACH</name>
<dbReference type="InterPro" id="IPR001748">
    <property type="entry name" value="BUD31"/>
</dbReference>
<protein>
    <recommendedName>
        <fullName evidence="6">G10 protein</fullName>
    </recommendedName>
</protein>
<dbReference type="PROSITE" id="PS00998">
    <property type="entry name" value="G10_2"/>
    <property type="match status" value="1"/>
</dbReference>
<dbReference type="AlphaFoldDB" id="A0AAN7W5P8"/>